<dbReference type="InterPro" id="IPR016059">
    <property type="entry name" value="DNA_ligase_ATP-dep_CS"/>
</dbReference>
<dbReference type="GO" id="GO:0005524">
    <property type="term" value="F:ATP binding"/>
    <property type="evidence" value="ECO:0007669"/>
    <property type="project" value="UniProtKB-KW"/>
</dbReference>
<keyword evidence="8" id="KW-1185">Reference proteome</keyword>
<reference evidence="7 8" key="1">
    <citation type="submission" date="2015-03" db="EMBL/GenBank/DDBJ databases">
        <title>Genomics and transcriptomics of the oil-accumulating basidiomycete yeast T. oleaginosus allow insights into substrate utilization and the diverse evolutionary trajectories of mating systems in fungi.</title>
        <authorList>
            <consortium name="DOE Joint Genome Institute"/>
            <person name="Kourist R."/>
            <person name="Kracht O."/>
            <person name="Bracharz F."/>
            <person name="Lipzen A."/>
            <person name="Nolan M."/>
            <person name="Ohm R."/>
            <person name="Grigoriev I."/>
            <person name="Sun S."/>
            <person name="Heitman J."/>
            <person name="Bruck T."/>
            <person name="Nowrousian M."/>
        </authorList>
    </citation>
    <scope>NUCLEOTIDE SEQUENCE [LARGE SCALE GENOMIC DNA]</scope>
    <source>
        <strain evidence="7 8">IBC0246</strain>
    </source>
</reference>
<feature type="region of interest" description="Disordered" evidence="5">
    <location>
        <begin position="883"/>
        <end position="902"/>
    </location>
</feature>
<dbReference type="Gene3D" id="1.10.3260.10">
    <property type="entry name" value="DNA ligase, ATP-dependent, N-terminal domain"/>
    <property type="match status" value="1"/>
</dbReference>
<evidence type="ECO:0000313" key="7">
    <source>
        <dbReference type="EMBL" id="KLT39971.1"/>
    </source>
</evidence>
<proteinExistence type="inferred from homology"/>
<evidence type="ECO:0000256" key="2">
    <source>
        <dbReference type="ARBA" id="ARBA00022598"/>
    </source>
</evidence>
<feature type="region of interest" description="Disordered" evidence="5">
    <location>
        <begin position="837"/>
        <end position="875"/>
    </location>
</feature>
<dbReference type="GO" id="GO:0005634">
    <property type="term" value="C:nucleus"/>
    <property type="evidence" value="ECO:0007669"/>
    <property type="project" value="TreeGrafter"/>
</dbReference>
<organism evidence="7 8">
    <name type="scientific">Cutaneotrichosporon oleaginosum</name>
    <dbReference type="NCBI Taxonomy" id="879819"/>
    <lineage>
        <taxon>Eukaryota</taxon>
        <taxon>Fungi</taxon>
        <taxon>Dikarya</taxon>
        <taxon>Basidiomycota</taxon>
        <taxon>Agaricomycotina</taxon>
        <taxon>Tremellomycetes</taxon>
        <taxon>Trichosporonales</taxon>
        <taxon>Trichosporonaceae</taxon>
        <taxon>Cutaneotrichosporon</taxon>
    </lineage>
</organism>
<feature type="domain" description="ATP-dependent DNA ligase family profile" evidence="6">
    <location>
        <begin position="418"/>
        <end position="530"/>
    </location>
</feature>
<keyword evidence="4" id="KW-0067">ATP-binding</keyword>
<dbReference type="GO" id="GO:0006281">
    <property type="term" value="P:DNA repair"/>
    <property type="evidence" value="ECO:0007669"/>
    <property type="project" value="InterPro"/>
</dbReference>
<dbReference type="SUPFAM" id="SSF56091">
    <property type="entry name" value="DNA ligase/mRNA capping enzyme, catalytic domain"/>
    <property type="match status" value="1"/>
</dbReference>
<dbReference type="GO" id="GO:1903461">
    <property type="term" value="P:Okazaki fragment processing involved in mitotic DNA replication"/>
    <property type="evidence" value="ECO:0007669"/>
    <property type="project" value="TreeGrafter"/>
</dbReference>
<dbReference type="Pfam" id="PF01068">
    <property type="entry name" value="DNA_ligase_A_M"/>
    <property type="match status" value="1"/>
</dbReference>
<dbReference type="STRING" id="879819.A0A0J0XFX9"/>
<evidence type="ECO:0000256" key="1">
    <source>
        <dbReference type="ARBA" id="ARBA00007572"/>
    </source>
</evidence>
<dbReference type="GO" id="GO:0003910">
    <property type="term" value="F:DNA ligase (ATP) activity"/>
    <property type="evidence" value="ECO:0007669"/>
    <property type="project" value="InterPro"/>
</dbReference>
<dbReference type="RefSeq" id="XP_018276462.1">
    <property type="nucleotide sequence ID" value="XM_018424084.1"/>
</dbReference>
<feature type="region of interest" description="Disordered" evidence="5">
    <location>
        <begin position="731"/>
        <end position="823"/>
    </location>
</feature>
<evidence type="ECO:0000256" key="4">
    <source>
        <dbReference type="ARBA" id="ARBA00022840"/>
    </source>
</evidence>
<comment type="similarity">
    <text evidence="1">Belongs to the ATP-dependent DNA ligase family.</text>
</comment>
<keyword evidence="3" id="KW-0547">Nucleotide-binding</keyword>
<dbReference type="GO" id="GO:0003677">
    <property type="term" value="F:DNA binding"/>
    <property type="evidence" value="ECO:0007669"/>
    <property type="project" value="InterPro"/>
</dbReference>
<dbReference type="InterPro" id="IPR050191">
    <property type="entry name" value="ATP-dep_DNA_ligase"/>
</dbReference>
<protein>
    <recommendedName>
        <fullName evidence="6">ATP-dependent DNA ligase family profile domain-containing protein</fullName>
    </recommendedName>
</protein>
<dbReference type="GeneID" id="28984687"/>
<dbReference type="OrthoDB" id="2594834at2759"/>
<dbReference type="InterPro" id="IPR012308">
    <property type="entry name" value="DNA_ligase_ATP-dep_N"/>
</dbReference>
<evidence type="ECO:0000313" key="8">
    <source>
        <dbReference type="Proteomes" id="UP000053611"/>
    </source>
</evidence>
<dbReference type="GO" id="GO:0006310">
    <property type="term" value="P:DNA recombination"/>
    <property type="evidence" value="ECO:0007669"/>
    <property type="project" value="InterPro"/>
</dbReference>
<dbReference type="PROSITE" id="PS00333">
    <property type="entry name" value="DNA_LIGASE_A2"/>
    <property type="match status" value="1"/>
</dbReference>
<dbReference type="Pfam" id="PF04675">
    <property type="entry name" value="DNA_ligase_A_N"/>
    <property type="match status" value="1"/>
</dbReference>
<dbReference type="PANTHER" id="PTHR45674:SF12">
    <property type="entry name" value="ATP DEPENDENT DNA LIGASE DOMAIN-CONTAINING PROTEIN"/>
    <property type="match status" value="1"/>
</dbReference>
<dbReference type="EMBL" id="KQ087244">
    <property type="protein sequence ID" value="KLT39971.1"/>
    <property type="molecule type" value="Genomic_DNA"/>
</dbReference>
<dbReference type="PANTHER" id="PTHR45674">
    <property type="entry name" value="DNA LIGASE 1/3 FAMILY MEMBER"/>
    <property type="match status" value="1"/>
</dbReference>
<dbReference type="Gene3D" id="2.40.50.140">
    <property type="entry name" value="Nucleic acid-binding proteins"/>
    <property type="match status" value="1"/>
</dbReference>
<dbReference type="InterPro" id="IPR012340">
    <property type="entry name" value="NA-bd_OB-fold"/>
</dbReference>
<evidence type="ECO:0000256" key="5">
    <source>
        <dbReference type="SAM" id="MobiDB-lite"/>
    </source>
</evidence>
<sequence length="933" mass="103872">MDVTFETVAELVYYLGHPPTSKLRHDSDGRRPPLSPTWIFASWVKSLPPSLPPKTTARLFRLLFPHEGNRRRYGLRETKLAAELESLLAIQGLTRWDAVGWEGVGGLGCLGDVVAHAVRERIPDTTRSLISITEVDSLLDELAAYSPYSQLSQTPVAPQSPSTILRRLYREAGLSPRAMAVLTQVILRDLRPLLSPLPPMRARHPTLLLRVPASAGPAQLGLHDAMWVWDPAMARLFRDGKGCMEWCAAAAEAMRAGELFATGPVVGVNVQIPKCSKGRSVRDALKGFIDNRSSTVWAETKYDGYRMQIHVKANPKVEITIFSKSKRKSTLDRKHTHALIFAALGLPVQDAAHPLLLARLPQRVQTLSSVILEAEVVPCNEGQREGGRGPGIEEFWRLQAAGVNSEMTPSLPSGHRHLCLAFFDILHLDGESLLNSPYCERRRLLESVVFPIEGFSFIASRFEIPVHLGASHAEEILQRAFQRCCDSRDEGLVLKAEESVYIDKRFRWVKLKKDYIPNVGDSVDLVVLGAGWDMDRARELRVDTSVFTTFCIGSLTNREGVTKHRLVPHFKFLFTASYGMTREQLEVYNENIRLRRWASKPFDKDDKWKRRLIGLSWKYDMPMNMKPPSVLFETPLCAEVMGAGFQRLPRSDLYELRWPRLQKIFDRSERSWADGEAALYSMSGLTAALDAPALLRVAHQSLGYITPATPPPLSPEKDSIEALWRSKSTAVVDIPDTPTPRRNGRIGPRLSAPTVLKFSPPTPRPDRNTSPTSPLAGKRRVAGAPIRSPAARMLFQSPQDTSHKRRRLLPPSPPPTSPASALEPPLELGALQEHPNSALVGLPTPAVSSPTREQGMLTRKTRPESPSAVSSSPPPLLPGLHCFTPPPSSSTPPTSPWPPTLRPLRALSIRSRLVLHSRRLRARAEHECQDYLS</sequence>
<dbReference type="Proteomes" id="UP000053611">
    <property type="component" value="Unassembled WGS sequence"/>
</dbReference>
<name>A0A0J0XFX9_9TREE</name>
<dbReference type="AlphaFoldDB" id="A0A0J0XFX9"/>
<dbReference type="PROSITE" id="PS50160">
    <property type="entry name" value="DNA_LIGASE_A3"/>
    <property type="match status" value="1"/>
</dbReference>
<gene>
    <name evidence="7" type="ORF">CC85DRAFT_287953</name>
</gene>
<dbReference type="GO" id="GO:0005739">
    <property type="term" value="C:mitochondrion"/>
    <property type="evidence" value="ECO:0007669"/>
    <property type="project" value="TreeGrafter"/>
</dbReference>
<accession>A0A0J0XFX9</accession>
<keyword evidence="2" id="KW-0436">Ligase</keyword>
<dbReference type="Gene3D" id="3.30.470.30">
    <property type="entry name" value="DNA ligase/mRNA capping enzyme"/>
    <property type="match status" value="1"/>
</dbReference>
<evidence type="ECO:0000256" key="3">
    <source>
        <dbReference type="ARBA" id="ARBA00022741"/>
    </source>
</evidence>
<feature type="compositionally biased region" description="Pro residues" evidence="5">
    <location>
        <begin position="884"/>
        <end position="901"/>
    </location>
</feature>
<evidence type="ECO:0000259" key="6">
    <source>
        <dbReference type="PROSITE" id="PS50160"/>
    </source>
</evidence>
<dbReference type="InterPro" id="IPR036599">
    <property type="entry name" value="DNA_ligase_N_sf"/>
</dbReference>
<dbReference type="InterPro" id="IPR012310">
    <property type="entry name" value="DNA_ligase_ATP-dep_cent"/>
</dbReference>